<keyword evidence="10 13" id="KW-0472">Membrane</keyword>
<dbReference type="PANTHER" id="PTHR12733">
    <property type="entry name" value="MITOCHONDRIAL ATP SYNTHASE B CHAIN"/>
    <property type="match status" value="1"/>
</dbReference>
<keyword evidence="5 13" id="KW-0999">Mitochondrion inner membrane</keyword>
<evidence type="ECO:0000256" key="8">
    <source>
        <dbReference type="ARBA" id="ARBA00023065"/>
    </source>
</evidence>
<dbReference type="Pfam" id="PF05405">
    <property type="entry name" value="Mt_ATP-synt_B"/>
    <property type="match status" value="1"/>
</dbReference>
<reference evidence="14 15" key="1">
    <citation type="submission" date="2019-10" db="EMBL/GenBank/DDBJ databases">
        <title>Chromosome-level genome assembly of Tarim red deer.</title>
        <authorList>
            <person name="Ba H."/>
        </authorList>
    </citation>
    <scope>NUCLEOTIDE SEQUENCE [LARGE SCALE GENOMIC DNA]</scope>
    <source>
        <strain evidence="14">CEY-2017</strain>
        <tissue evidence="14">Blood</tissue>
    </source>
</reference>
<gene>
    <name evidence="14" type="ORF">G4228_020545</name>
</gene>
<keyword evidence="6" id="KW-0809">Transit peptide</keyword>
<evidence type="ECO:0000256" key="12">
    <source>
        <dbReference type="ARBA" id="ARBA00064647"/>
    </source>
</evidence>
<evidence type="ECO:0000256" key="11">
    <source>
        <dbReference type="ARBA" id="ARBA00055529"/>
    </source>
</evidence>
<name>A0A833S0N8_9CERV</name>
<evidence type="ECO:0000256" key="6">
    <source>
        <dbReference type="ARBA" id="ARBA00022946"/>
    </source>
</evidence>
<organism evidence="14 15">
    <name type="scientific">Cervus hanglu yarkandensis</name>
    <name type="common">Yarkand deer</name>
    <dbReference type="NCBI Taxonomy" id="84702"/>
    <lineage>
        <taxon>Eukaryota</taxon>
        <taxon>Metazoa</taxon>
        <taxon>Chordata</taxon>
        <taxon>Craniata</taxon>
        <taxon>Vertebrata</taxon>
        <taxon>Euteleostomi</taxon>
        <taxon>Mammalia</taxon>
        <taxon>Eutheria</taxon>
        <taxon>Laurasiatheria</taxon>
        <taxon>Artiodactyla</taxon>
        <taxon>Ruminantia</taxon>
        <taxon>Pecora</taxon>
        <taxon>Cervidae</taxon>
        <taxon>Cervinae</taxon>
        <taxon>Cervus</taxon>
    </lineage>
</organism>
<comment type="subunit">
    <text evidence="12">Component of the ATP synthase complex composed at least of ATP5F1A/subunit alpha, ATP5F1B/subunit beta, ATP5MC1/subunit c (homooctomer), MT-ATP6/subunit a, MT-ATP8/subunit 8, ATP5ME/subunit e, ATP5MF/subunit f, ATP5MG/subunit g, ATP5MK/subunit k, ATP5MJ/subunit j, ATP5F1C/subunit gamma, ATP5F1D/subunit delta, ATP5F1E/subunit epsilon, ATP5PF/subunit F6, ATP5PB/subunit b, ATP5PD/subunit d, ATP5PO/subunit OSCP. ATP synthase complex consists of a soluble F(1) head domain (subunits alpha(3) and beta(3)) - the catalytic core - and a membrane F(0) domain - the membrane proton channel (subunits c, a, 8, e, f, g, k and j). These two domains are linked by a central stalk (subunits gamma, delta, and epsilon) rotating inside the F1 region and a stationary peripheral stalk (subunits F6, b, d, and OSCP).</text>
</comment>
<dbReference type="AlphaFoldDB" id="A0A833S0N8"/>
<evidence type="ECO:0000256" key="4">
    <source>
        <dbReference type="ARBA" id="ARBA00022781"/>
    </source>
</evidence>
<keyword evidence="4 13" id="KW-0375">Hydrogen ion transport</keyword>
<evidence type="ECO:0000256" key="1">
    <source>
        <dbReference type="ARBA" id="ARBA00007479"/>
    </source>
</evidence>
<dbReference type="OrthoDB" id="67388at2759"/>
<dbReference type="Proteomes" id="UP000631465">
    <property type="component" value="Unassembled WGS sequence"/>
</dbReference>
<evidence type="ECO:0000256" key="10">
    <source>
        <dbReference type="ARBA" id="ARBA00023136"/>
    </source>
</evidence>
<sequence>MLSWVVLSAATAAAPSLKNAALLGPGALQAARILHTGQPSLAPVPPLPERGGKVGFGLIPEEFFQFLYPKTGVTGPYVLGTGLILYLLSKEIYVITPETFSAISTIVFLVYVVKKYGASVGEFADKLNEQKIAQLEEVKQASIKQIQDAIDVEKSQQALVQKRHYLFDVQRNNIAMALEVTYRERLHRAYREVKNRLDYHHISVQNMMRQKEQEHMISWVEKRVVQSISEHQEKETIAKCIADLKLLTKKAQAQPVL</sequence>
<dbReference type="PANTHER" id="PTHR12733:SF3">
    <property type="entry name" value="ATP SYNTHASE F(0) COMPLEX SUBUNIT B1, MITOCHONDRIAL"/>
    <property type="match status" value="1"/>
</dbReference>
<dbReference type="FunFam" id="1.20.5.2210:FF:000001">
    <property type="entry name" value="ATP synthase F(0) complex subunit B1, mitochondrial"/>
    <property type="match status" value="1"/>
</dbReference>
<protein>
    <recommendedName>
        <fullName evidence="13">ATP synthase subunit b</fullName>
    </recommendedName>
</protein>
<dbReference type="GO" id="GO:0005743">
    <property type="term" value="C:mitochondrial inner membrane"/>
    <property type="evidence" value="ECO:0007669"/>
    <property type="project" value="UniProtKB-SubCell"/>
</dbReference>
<keyword evidence="8 13" id="KW-0406">Ion transport</keyword>
<comment type="subcellular location">
    <subcellularLocation>
        <location evidence="13">Mitochondrion</location>
    </subcellularLocation>
    <subcellularLocation>
        <location evidence="13">Mitochondrion inner membrane</location>
    </subcellularLocation>
</comment>
<evidence type="ECO:0000256" key="5">
    <source>
        <dbReference type="ARBA" id="ARBA00022792"/>
    </source>
</evidence>
<accession>A0A833S0N8</accession>
<evidence type="ECO:0000256" key="3">
    <source>
        <dbReference type="ARBA" id="ARBA00022547"/>
    </source>
</evidence>
<keyword evidence="2 13" id="KW-0813">Transport</keyword>
<comment type="caution">
    <text evidence="14">The sequence shown here is derived from an EMBL/GenBank/DDBJ whole genome shotgun (WGS) entry which is preliminary data.</text>
</comment>
<keyword evidence="9 13" id="KW-0496">Mitochondrion</keyword>
<evidence type="ECO:0000256" key="7">
    <source>
        <dbReference type="ARBA" id="ARBA00022990"/>
    </source>
</evidence>
<comment type="similarity">
    <text evidence="1 13">Belongs to the eukaryotic ATPase B chain family.</text>
</comment>
<dbReference type="GO" id="GO:0045259">
    <property type="term" value="C:proton-transporting ATP synthase complex"/>
    <property type="evidence" value="ECO:0007669"/>
    <property type="project" value="UniProtKB-KW"/>
</dbReference>
<keyword evidence="7" id="KW-0007">Acetylation</keyword>
<dbReference type="Gene3D" id="1.20.5.2210">
    <property type="match status" value="1"/>
</dbReference>
<dbReference type="InterPro" id="IPR008688">
    <property type="entry name" value="ATP_synth_Bsub_B/MI25"/>
</dbReference>
<evidence type="ECO:0000256" key="2">
    <source>
        <dbReference type="ARBA" id="ARBA00022448"/>
    </source>
</evidence>
<comment type="subunit">
    <text evidence="13">F-type ATPases have 2 components, CF(1) - the catalytic core - and CF(0) - the membrane proton channel. CF(1) and CF(0) have multiple subunits.</text>
</comment>
<evidence type="ECO:0000313" key="14">
    <source>
        <dbReference type="EMBL" id="KAF4008748.1"/>
    </source>
</evidence>
<evidence type="ECO:0000256" key="13">
    <source>
        <dbReference type="RuleBase" id="RU368017"/>
    </source>
</evidence>
<evidence type="ECO:0000256" key="9">
    <source>
        <dbReference type="ARBA" id="ARBA00023128"/>
    </source>
</evidence>
<evidence type="ECO:0000313" key="15">
    <source>
        <dbReference type="Proteomes" id="UP000631465"/>
    </source>
</evidence>
<keyword evidence="3 13" id="KW-0138">CF(0)</keyword>
<dbReference type="EMBL" id="WMHW01008310">
    <property type="protein sequence ID" value="KAF4008748.1"/>
    <property type="molecule type" value="Genomic_DNA"/>
</dbReference>
<dbReference type="GO" id="GO:0046933">
    <property type="term" value="F:proton-transporting ATP synthase activity, rotational mechanism"/>
    <property type="evidence" value="ECO:0007669"/>
    <property type="project" value="TreeGrafter"/>
</dbReference>
<keyword evidence="15" id="KW-1185">Reference proteome</keyword>
<dbReference type="SUPFAM" id="SSF161060">
    <property type="entry name" value="ATP synthase B chain-like"/>
    <property type="match status" value="1"/>
</dbReference>
<proteinExistence type="inferred from homology"/>
<comment type="function">
    <text evidence="11 13">Subunit b, of the mitochondrial membrane ATP synthase complex (F(1)F(0) ATP synthase or Complex V) that produces ATP from ADP in the presence of a proton gradient across the membrane which is generated by electron transport complexes of the respiratory chain. ATP synthase complex consist of a soluble F(1) head domain - the catalytic core - and a membrane F(1) domain - the membrane proton channel. These two domains are linked by a central stalk rotating inside the F(1) region and a stationary peripheral stalk. During catalysis, ATP synthesis in the catalytic domain of F(1) is coupled via a rotary mechanism of the central stalk subunits to proton translocation. In vivo, can only synthesize ATP although its ATP hydrolase activity can be activated artificially in vitro. Part of the complex F(0) domain. Part of the complex F(0) domain and the peripheric stalk, which acts as a stator to hold the catalytic alpha(3)beta(3) subcomplex and subunit a/ATP6 static relative to the rotary elements.</text>
</comment>
<dbReference type="InterPro" id="IPR013837">
    <property type="entry name" value="ATP_synth_F0_suB"/>
</dbReference>